<sequence>MNAEEQPMKGVVKNIDLRISGWTWKVDLNIIDMDELEVVLGMDFMEKSSATLNPYCKVMAGKEGQPEWMIPLVSKDGADTRKGITVFQLDKGSMLCYGFRWSASLPLRGMQGGVLEDGNKIAFYKCEITRARALHSSSPPEEMSSDFPYLLYLL</sequence>
<dbReference type="Pfam" id="PF08284">
    <property type="entry name" value="RVP_2"/>
    <property type="match status" value="1"/>
</dbReference>
<evidence type="ECO:0000313" key="1">
    <source>
        <dbReference type="EMBL" id="KAK3030341.1"/>
    </source>
</evidence>
<comment type="caution">
    <text evidence="1">The sequence shown here is derived from an EMBL/GenBank/DDBJ whole genome shotgun (WGS) entry which is preliminary data.</text>
</comment>
<accession>A0AA88WM51</accession>
<proteinExistence type="predicted"/>
<organism evidence="1 2">
    <name type="scientific">Escallonia herrerae</name>
    <dbReference type="NCBI Taxonomy" id="1293975"/>
    <lineage>
        <taxon>Eukaryota</taxon>
        <taxon>Viridiplantae</taxon>
        <taxon>Streptophyta</taxon>
        <taxon>Embryophyta</taxon>
        <taxon>Tracheophyta</taxon>
        <taxon>Spermatophyta</taxon>
        <taxon>Magnoliopsida</taxon>
        <taxon>eudicotyledons</taxon>
        <taxon>Gunneridae</taxon>
        <taxon>Pentapetalae</taxon>
        <taxon>asterids</taxon>
        <taxon>campanulids</taxon>
        <taxon>Escalloniales</taxon>
        <taxon>Escalloniaceae</taxon>
        <taxon>Escallonia</taxon>
    </lineage>
</organism>
<dbReference type="Proteomes" id="UP001188597">
    <property type="component" value="Unassembled WGS sequence"/>
</dbReference>
<dbReference type="InterPro" id="IPR021109">
    <property type="entry name" value="Peptidase_aspartic_dom_sf"/>
</dbReference>
<gene>
    <name evidence="1" type="ORF">RJ639_038974</name>
</gene>
<reference evidence="1" key="1">
    <citation type="submission" date="2022-12" db="EMBL/GenBank/DDBJ databases">
        <title>Draft genome assemblies for two species of Escallonia (Escalloniales).</title>
        <authorList>
            <person name="Chanderbali A."/>
            <person name="Dervinis C."/>
            <person name="Anghel I."/>
            <person name="Soltis D."/>
            <person name="Soltis P."/>
            <person name="Zapata F."/>
        </authorList>
    </citation>
    <scope>NUCLEOTIDE SEQUENCE</scope>
    <source>
        <strain evidence="1">UCBG64.0493</strain>
        <tissue evidence="1">Leaf</tissue>
    </source>
</reference>
<dbReference type="AlphaFoldDB" id="A0AA88WM51"/>
<evidence type="ECO:0000313" key="2">
    <source>
        <dbReference type="Proteomes" id="UP001188597"/>
    </source>
</evidence>
<protein>
    <submittedName>
        <fullName evidence="1">Uncharacterized protein</fullName>
    </submittedName>
</protein>
<dbReference type="Gene3D" id="2.40.70.10">
    <property type="entry name" value="Acid Proteases"/>
    <property type="match status" value="1"/>
</dbReference>
<name>A0AA88WM51_9ASTE</name>
<keyword evidence="2" id="KW-1185">Reference proteome</keyword>
<dbReference type="EMBL" id="JAVXUP010000343">
    <property type="protein sequence ID" value="KAK3030341.1"/>
    <property type="molecule type" value="Genomic_DNA"/>
</dbReference>